<gene>
    <name evidence="10" type="ORF">MEBOL_004647</name>
</gene>
<proteinExistence type="inferred from homology"/>
<dbReference type="GO" id="GO:0044874">
    <property type="term" value="P:lipoprotein localization to outer membrane"/>
    <property type="evidence" value="ECO:0007669"/>
    <property type="project" value="TreeGrafter"/>
</dbReference>
<keyword evidence="3" id="KW-1003">Cell membrane</keyword>
<evidence type="ECO:0000256" key="5">
    <source>
        <dbReference type="ARBA" id="ARBA00022989"/>
    </source>
</evidence>
<accession>A0A250IHG3</accession>
<dbReference type="Pfam" id="PF02687">
    <property type="entry name" value="FtsX"/>
    <property type="match status" value="1"/>
</dbReference>
<evidence type="ECO:0000256" key="1">
    <source>
        <dbReference type="ARBA" id="ARBA00004651"/>
    </source>
</evidence>
<reference evidence="10 11" key="1">
    <citation type="submission" date="2017-06" db="EMBL/GenBank/DDBJ databases">
        <authorList>
            <person name="Kim H.J."/>
            <person name="Triplett B.A."/>
        </authorList>
    </citation>
    <scope>NUCLEOTIDE SEQUENCE [LARGE SCALE GENOMIC DNA]</scope>
    <source>
        <strain evidence="10 11">DSM 14713</strain>
    </source>
</reference>
<feature type="domain" description="ABC3 transporter permease C-terminal" evidence="8">
    <location>
        <begin position="283"/>
        <end position="407"/>
    </location>
</feature>
<name>A0A250IHG3_9BACT</name>
<evidence type="ECO:0000256" key="3">
    <source>
        <dbReference type="ARBA" id="ARBA00022475"/>
    </source>
</evidence>
<evidence type="ECO:0000256" key="6">
    <source>
        <dbReference type="ARBA" id="ARBA00023136"/>
    </source>
</evidence>
<organism evidence="10 11">
    <name type="scientific">Melittangium boletus DSM 14713</name>
    <dbReference type="NCBI Taxonomy" id="1294270"/>
    <lineage>
        <taxon>Bacteria</taxon>
        <taxon>Pseudomonadati</taxon>
        <taxon>Myxococcota</taxon>
        <taxon>Myxococcia</taxon>
        <taxon>Myxococcales</taxon>
        <taxon>Cystobacterineae</taxon>
        <taxon>Archangiaceae</taxon>
        <taxon>Melittangium</taxon>
    </lineage>
</organism>
<feature type="transmembrane region" description="Helical" evidence="7">
    <location>
        <begin position="325"/>
        <end position="351"/>
    </location>
</feature>
<evidence type="ECO:0008006" key="12">
    <source>
        <dbReference type="Google" id="ProtNLM"/>
    </source>
</evidence>
<feature type="transmembrane region" description="Helical" evidence="7">
    <location>
        <begin position="381"/>
        <end position="402"/>
    </location>
</feature>
<dbReference type="PANTHER" id="PTHR30489">
    <property type="entry name" value="LIPOPROTEIN-RELEASING SYSTEM TRANSMEMBRANE PROTEIN LOLE"/>
    <property type="match status" value="1"/>
</dbReference>
<feature type="transmembrane region" description="Helical" evidence="7">
    <location>
        <begin position="279"/>
        <end position="305"/>
    </location>
</feature>
<evidence type="ECO:0000256" key="2">
    <source>
        <dbReference type="ARBA" id="ARBA00005236"/>
    </source>
</evidence>
<dbReference type="InterPro" id="IPR051447">
    <property type="entry name" value="Lipoprotein-release_system"/>
</dbReference>
<feature type="domain" description="MacB-like periplasmic core" evidence="9">
    <location>
        <begin position="19"/>
        <end position="251"/>
    </location>
</feature>
<dbReference type="EMBL" id="CP022163">
    <property type="protein sequence ID" value="ATB31185.1"/>
    <property type="molecule type" value="Genomic_DNA"/>
</dbReference>
<dbReference type="Proteomes" id="UP000217289">
    <property type="component" value="Chromosome"/>
</dbReference>
<evidence type="ECO:0000259" key="8">
    <source>
        <dbReference type="Pfam" id="PF02687"/>
    </source>
</evidence>
<keyword evidence="11" id="KW-1185">Reference proteome</keyword>
<evidence type="ECO:0000313" key="11">
    <source>
        <dbReference type="Proteomes" id="UP000217289"/>
    </source>
</evidence>
<dbReference type="InterPro" id="IPR025857">
    <property type="entry name" value="MacB_PCD"/>
</dbReference>
<feature type="transmembrane region" description="Helical" evidence="7">
    <location>
        <begin position="20"/>
        <end position="44"/>
    </location>
</feature>
<evidence type="ECO:0000256" key="7">
    <source>
        <dbReference type="SAM" id="Phobius"/>
    </source>
</evidence>
<keyword evidence="5 7" id="KW-1133">Transmembrane helix</keyword>
<comment type="similarity">
    <text evidence="2">Belongs to the ABC-4 integral membrane protein family. LolC/E subfamily.</text>
</comment>
<protein>
    <recommendedName>
        <fullName evidence="12">ABC transporter permease</fullName>
    </recommendedName>
</protein>
<comment type="subcellular location">
    <subcellularLocation>
        <location evidence="1">Cell membrane</location>
        <topology evidence="1">Multi-pass membrane protein</topology>
    </subcellularLocation>
</comment>
<keyword evidence="4 7" id="KW-0812">Transmembrane</keyword>
<evidence type="ECO:0000259" key="9">
    <source>
        <dbReference type="Pfam" id="PF12704"/>
    </source>
</evidence>
<dbReference type="KEGG" id="mbd:MEBOL_004647"/>
<dbReference type="AlphaFoldDB" id="A0A250IHG3"/>
<evidence type="ECO:0000256" key="4">
    <source>
        <dbReference type="ARBA" id="ARBA00022692"/>
    </source>
</evidence>
<keyword evidence="6 7" id="KW-0472">Membrane</keyword>
<dbReference type="InterPro" id="IPR003838">
    <property type="entry name" value="ABC3_permease_C"/>
</dbReference>
<evidence type="ECO:0000313" key="10">
    <source>
        <dbReference type="EMBL" id="ATB31185.1"/>
    </source>
</evidence>
<dbReference type="GO" id="GO:0098797">
    <property type="term" value="C:plasma membrane protein complex"/>
    <property type="evidence" value="ECO:0007669"/>
    <property type="project" value="TreeGrafter"/>
</dbReference>
<dbReference type="OrthoDB" id="9809768at2"/>
<sequence>MSSLSSLAARNVARNLRRSLVTLASVLLGVTAVLVLEGFIGGFLRLIVDDVVLGKTGALQVHTTGYMESSDALLLEPNIPYDESLLARIRAVPGVKGVTGRIQFSGLVSNGVSQTMFVGRGLDLATEAQAVPRTGFDVLPGGRMLTVEDHAQAIVGGELAHAFHAVASGTKSGTEVDRVTLASSSPRGRANSLDVAVAGLSVSGLPHENKSVVTVPLPLAQELVGLEGRVTELAVAVDDLDRLDSIAASLRVLLGPGYEVHTWRQLQPFVGDTLQRMRFVMGLIGLILFVIILTGILNTTLMSVFERVREIGTLLAVGMRQRQVLVLFLWEAALIGVMGAVGGVGVGWALVRAIAARGVPMAMVLNTGSNSLLRPELRPSFVLLTFGVAVVGALAAAAWPAWKASRLRPVEALRSV</sequence>
<dbReference type="RefSeq" id="WP_095979542.1">
    <property type="nucleotide sequence ID" value="NZ_CP022163.1"/>
</dbReference>
<dbReference type="Pfam" id="PF12704">
    <property type="entry name" value="MacB_PCD"/>
    <property type="match status" value="1"/>
</dbReference>
<dbReference type="PANTHER" id="PTHR30489:SF0">
    <property type="entry name" value="LIPOPROTEIN-RELEASING SYSTEM TRANSMEMBRANE PROTEIN LOLE"/>
    <property type="match status" value="1"/>
</dbReference>